<dbReference type="RefSeq" id="YP_009001474.1">
    <property type="nucleotide sequence ID" value="NC_023426.1"/>
</dbReference>
<dbReference type="GeneID" id="18263693"/>
<proteinExistence type="predicted"/>
<dbReference type="KEGG" id="vg:18263693"/>
<dbReference type="Proteomes" id="UP000174145">
    <property type="component" value="Segment"/>
</dbReference>
<dbReference type="EMBL" id="AP013055">
    <property type="protein sequence ID" value="BAO49361.1"/>
    <property type="molecule type" value="Genomic_DNA"/>
</dbReference>
<dbReference type="RefSeq" id="YP_009001736.1">
    <property type="nucleotide sequence ID" value="NC_023426.1"/>
</dbReference>
<accession>W6JJ21</accession>
<keyword evidence="2" id="KW-1185">Reference proteome</keyword>
<dbReference type="GeneID" id="18263692"/>
<sequence>MIQDLLIDFKDKKDKELYIMHYTYLEKCVIIAKENYNEPYDYINDLIKNNLHKMYELRPIIPENIYLTINNNIIMLNNLSMENQLNIIYEKLKEYHDSKNKKEYYRDEIIKYLNDNHITFNKTKTWNIIKQVGNNLKLAIKYK</sequence>
<evidence type="ECO:0000313" key="1">
    <source>
        <dbReference type="EMBL" id="BAO49623.1"/>
    </source>
</evidence>
<reference evidence="1 2" key="1">
    <citation type="journal article" date="2014" name="Virology">
        <title>The complete genome sequence of the Alphaentomopoxvirus Anomala cuprea entomopoxvirus, including its terminal hairpin loop sequences, suggests a potentially unique mode of apoptosis inhibition and mode of DNA replication.</title>
        <authorList>
            <person name="Mitsuhashi W."/>
            <person name="Miyamoto K."/>
            <person name="Wada S."/>
        </authorList>
    </citation>
    <scope>NUCLEOTIDE SEQUENCE [LARGE SCALE GENOMIC DNA]</scope>
    <source>
        <strain evidence="1">CV6M</strain>
    </source>
</reference>
<dbReference type="KEGG" id="vg:18263692"/>
<dbReference type="EMBL" id="AP013055">
    <property type="protein sequence ID" value="BAO49623.1"/>
    <property type="molecule type" value="Genomic_DNA"/>
</dbReference>
<name>W6JJ21_9POXV</name>
<organism evidence="1 2">
    <name type="scientific">Alphaentomopoxvirus acuprea</name>
    <dbReference type="NCBI Taxonomy" id="62099"/>
    <lineage>
        <taxon>Viruses</taxon>
        <taxon>Varidnaviria</taxon>
        <taxon>Bamfordvirae</taxon>
        <taxon>Nucleocytoviricota</taxon>
        <taxon>Pokkesviricetes</taxon>
        <taxon>Chitovirales</taxon>
        <taxon>Poxviridae</taxon>
        <taxon>Entomopoxvirinae</taxon>
        <taxon>Alphaentomopoxvirus</taxon>
    </lineage>
</organism>
<evidence type="ECO:0000313" key="2">
    <source>
        <dbReference type="Proteomes" id="UP000174145"/>
    </source>
</evidence>
<protein>
    <submittedName>
        <fullName evidence="1">MTG-like gene family protein</fullName>
    </submittedName>
</protein>